<dbReference type="InterPro" id="IPR000504">
    <property type="entry name" value="RRM_dom"/>
</dbReference>
<dbReference type="GO" id="GO:0005737">
    <property type="term" value="C:cytoplasm"/>
    <property type="evidence" value="ECO:0007669"/>
    <property type="project" value="TreeGrafter"/>
</dbReference>
<dbReference type="FunFam" id="3.30.70.330:FF:000393">
    <property type="entry name" value="Methenyltetrahydrofolate synthetase domain containing"/>
    <property type="match status" value="1"/>
</dbReference>
<dbReference type="GeneTree" id="ENSGT00390000011730"/>
<dbReference type="Gene3D" id="3.30.70.330">
    <property type="match status" value="1"/>
</dbReference>
<keyword evidence="2 3" id="KW-0694">RNA-binding</keyword>
<dbReference type="PANTHER" id="PTHR13017:SF0">
    <property type="entry name" value="METHENYLTETRAHYDROFOLATE SYNTHASE DOMAIN-CONTAINING PROTEIN"/>
    <property type="match status" value="1"/>
</dbReference>
<feature type="region of interest" description="Disordered" evidence="4">
    <location>
        <begin position="241"/>
        <end position="294"/>
    </location>
</feature>
<organism evidence="6 7">
    <name type="scientific">Mandrillus leucophaeus</name>
    <name type="common">Drill</name>
    <name type="synonym">Papio leucophaeus</name>
    <dbReference type="NCBI Taxonomy" id="9568"/>
    <lineage>
        <taxon>Eukaryota</taxon>
        <taxon>Metazoa</taxon>
        <taxon>Chordata</taxon>
        <taxon>Craniata</taxon>
        <taxon>Vertebrata</taxon>
        <taxon>Euteleostomi</taxon>
        <taxon>Mammalia</taxon>
        <taxon>Eutheria</taxon>
        <taxon>Euarchontoglires</taxon>
        <taxon>Primates</taxon>
        <taxon>Haplorrhini</taxon>
        <taxon>Catarrhini</taxon>
        <taxon>Cercopithecidae</taxon>
        <taxon>Cercopithecinae</taxon>
        <taxon>Mandrillus</taxon>
    </lineage>
</organism>
<dbReference type="InterPro" id="IPR002698">
    <property type="entry name" value="FTHF_cligase"/>
</dbReference>
<reference evidence="6" key="1">
    <citation type="submission" date="2025-08" db="UniProtKB">
        <authorList>
            <consortium name="Ensembl"/>
        </authorList>
    </citation>
    <scope>IDENTIFICATION</scope>
</reference>
<evidence type="ECO:0000313" key="6">
    <source>
        <dbReference type="Ensembl" id="ENSMLEP00000021037.1"/>
    </source>
</evidence>
<reference evidence="6" key="2">
    <citation type="submission" date="2025-09" db="UniProtKB">
        <authorList>
            <consortium name="Ensembl"/>
        </authorList>
    </citation>
    <scope>IDENTIFICATION</scope>
</reference>
<dbReference type="InterPro" id="IPR012677">
    <property type="entry name" value="Nucleotide-bd_a/b_plait_sf"/>
</dbReference>
<dbReference type="Ensembl" id="ENSMLET00000044536.1">
    <property type="protein sequence ID" value="ENSMLEP00000021037.1"/>
    <property type="gene ID" value="ENSMLEG00000034717.1"/>
</dbReference>
<dbReference type="SUPFAM" id="SSF100950">
    <property type="entry name" value="NagB/RpiA/CoA transferase-like"/>
    <property type="match status" value="1"/>
</dbReference>
<dbReference type="OMA" id="NPMSITW"/>
<protein>
    <recommendedName>
        <fullName evidence="1">Methenyltetrahydrofolate synthase domain-containing protein</fullName>
    </recommendedName>
</protein>
<name>A0A2K5YZN6_MANLE</name>
<dbReference type="SUPFAM" id="SSF54928">
    <property type="entry name" value="RNA-binding domain, RBD"/>
    <property type="match status" value="1"/>
</dbReference>
<dbReference type="Gene3D" id="3.40.50.10420">
    <property type="entry name" value="NagB/RpiA/CoA transferase-like"/>
    <property type="match status" value="1"/>
</dbReference>
<evidence type="ECO:0000256" key="4">
    <source>
        <dbReference type="SAM" id="MobiDB-lite"/>
    </source>
</evidence>
<dbReference type="SMART" id="SM00360">
    <property type="entry name" value="RRM"/>
    <property type="match status" value="1"/>
</dbReference>
<keyword evidence="7" id="KW-1185">Reference proteome</keyword>
<evidence type="ECO:0000256" key="3">
    <source>
        <dbReference type="PROSITE-ProRule" id="PRU00176"/>
    </source>
</evidence>
<dbReference type="Pfam" id="PF01812">
    <property type="entry name" value="5-FTHF_cyc-lig"/>
    <property type="match status" value="1"/>
</dbReference>
<dbReference type="AlphaFoldDB" id="A0A2K5YZN6"/>
<evidence type="ECO:0000256" key="1">
    <source>
        <dbReference type="ARBA" id="ARBA00015518"/>
    </source>
</evidence>
<dbReference type="CDD" id="cd12270">
    <property type="entry name" value="RRM_MTHFSD"/>
    <property type="match status" value="1"/>
</dbReference>
<evidence type="ECO:0000313" key="7">
    <source>
        <dbReference type="Proteomes" id="UP000233140"/>
    </source>
</evidence>
<dbReference type="InterPro" id="IPR024185">
    <property type="entry name" value="FTHF_cligase-like_sf"/>
</dbReference>
<gene>
    <name evidence="6" type="primary">MTHFSD</name>
</gene>
<dbReference type="Pfam" id="PF00076">
    <property type="entry name" value="RRM_1"/>
    <property type="match status" value="1"/>
</dbReference>
<evidence type="ECO:0000259" key="5">
    <source>
        <dbReference type="PROSITE" id="PS50102"/>
    </source>
</evidence>
<evidence type="ECO:0000256" key="2">
    <source>
        <dbReference type="ARBA" id="ARBA00022884"/>
    </source>
</evidence>
<feature type="domain" description="RRM" evidence="5">
    <location>
        <begin position="300"/>
        <end position="373"/>
    </location>
</feature>
<dbReference type="InterPro" id="IPR034359">
    <property type="entry name" value="MTHFSD_RRM"/>
</dbReference>
<proteinExistence type="predicted"/>
<dbReference type="PANTHER" id="PTHR13017">
    <property type="entry name" value="5-FORMYLTETRAHYDROFOLATE CYCLO-LIGASE-RELATED"/>
    <property type="match status" value="1"/>
</dbReference>
<dbReference type="GO" id="GO:0003723">
    <property type="term" value="F:RNA binding"/>
    <property type="evidence" value="ECO:0007669"/>
    <property type="project" value="UniProtKB-UniRule"/>
</dbReference>
<dbReference type="Proteomes" id="UP000233140">
    <property type="component" value="Unassembled WGS sequence"/>
</dbReference>
<dbReference type="InterPro" id="IPR037171">
    <property type="entry name" value="NagB/RpiA_transferase-like"/>
</dbReference>
<dbReference type="FunFam" id="3.40.50.10420:FF:000001">
    <property type="entry name" value="Methenyltetrahydrofolate synthase domain-containing protein"/>
    <property type="match status" value="1"/>
</dbReference>
<dbReference type="InterPro" id="IPR035979">
    <property type="entry name" value="RBD_domain_sf"/>
</dbReference>
<sequence length="377" mass="41460">GVSKQDIREQIWDHMESQNLADFPRPVHHRIPNFKGASHAAEQLPRLQAFKTARTIKVNPDAPQKNARFFVLESNKTLLVPTPRLRTGLFNKITPPPGATKDILRKCATSQGVRNCSVPIGLDSRVLVDLVVVGSVAVSEKGWRIGKGEGYADLEYAMMVSMGAVSTETPVVTIVHDCQVVDIPEELLEEHDITVDYILTPTRVIATGCERPQPMGITWSKISREMMEKIPVLRSLRAREQQAGKDVTLQGEHQHLPEPGRQQAVRLSAGRRPPDTPGPEASSMAAARGSPSGEGAPLAADVYVGNLPRDARVSDLKRALRELGSVPLRLTWQGPRRRAFLRYPDSAAAQQAVSCLQGLRLGTDTLRVALARQQRDK</sequence>
<dbReference type="PROSITE" id="PS50102">
    <property type="entry name" value="RRM"/>
    <property type="match status" value="1"/>
</dbReference>
<accession>A0A2K5YZN6</accession>